<dbReference type="InterPro" id="IPR050508">
    <property type="entry name" value="Methyltransf_Superfamily"/>
</dbReference>
<keyword evidence="2" id="KW-0489">Methyltransferase</keyword>
<dbReference type="SUPFAM" id="SSF53335">
    <property type="entry name" value="S-adenosyl-L-methionine-dependent methyltransferases"/>
    <property type="match status" value="1"/>
</dbReference>
<feature type="domain" description="Methyltransferase" evidence="1">
    <location>
        <begin position="38"/>
        <end position="136"/>
    </location>
</feature>
<accession>A0A540VGL7</accession>
<evidence type="ECO:0000313" key="3">
    <source>
        <dbReference type="Proteomes" id="UP000317371"/>
    </source>
</evidence>
<sequence>MDAQTFDRFAPFYDQDYRHYDEDLPLLVDLAQECGDPVLELGCGTGRVAMALAAAGCQVTGVDLSPALLAVARRKLADSPFAGQVQLVQDDLRHCTLERQDFAFACCVSNTLMHFTTPESQMDVLRNAHRHLRSGGRLFLALFNPDVRRLTEVNGLMELADRWEDEEAGTSVIKWSVRTVDWAAQLQDTLFIYEELLADGSVRRTACPFTLRFLWQHEAELMLQAAGFQVEAVWGDYECSPYDDQAESLLLLAQK</sequence>
<keyword evidence="2" id="KW-0808">Transferase</keyword>
<proteinExistence type="predicted"/>
<evidence type="ECO:0000313" key="2">
    <source>
        <dbReference type="EMBL" id="TQE95832.1"/>
    </source>
</evidence>
<dbReference type="GO" id="GO:0032259">
    <property type="term" value="P:methylation"/>
    <property type="evidence" value="ECO:0007669"/>
    <property type="project" value="UniProtKB-KW"/>
</dbReference>
<gene>
    <name evidence="2" type="ORF">FKZ61_10375</name>
</gene>
<dbReference type="Gene3D" id="3.40.50.150">
    <property type="entry name" value="Vaccinia Virus protein VP39"/>
    <property type="match status" value="1"/>
</dbReference>
<dbReference type="PANTHER" id="PTHR42912">
    <property type="entry name" value="METHYLTRANSFERASE"/>
    <property type="match status" value="1"/>
</dbReference>
<organism evidence="2 3">
    <name type="scientific">Litorilinea aerophila</name>
    <dbReference type="NCBI Taxonomy" id="1204385"/>
    <lineage>
        <taxon>Bacteria</taxon>
        <taxon>Bacillati</taxon>
        <taxon>Chloroflexota</taxon>
        <taxon>Caldilineae</taxon>
        <taxon>Caldilineales</taxon>
        <taxon>Caldilineaceae</taxon>
        <taxon>Litorilinea</taxon>
    </lineage>
</organism>
<dbReference type="PANTHER" id="PTHR42912:SF80">
    <property type="entry name" value="METHYLTRANSFERASE DOMAIN-CONTAINING PROTEIN"/>
    <property type="match status" value="1"/>
</dbReference>
<dbReference type="InterPro" id="IPR041698">
    <property type="entry name" value="Methyltransf_25"/>
</dbReference>
<dbReference type="CDD" id="cd02440">
    <property type="entry name" value="AdoMet_MTases"/>
    <property type="match status" value="1"/>
</dbReference>
<dbReference type="InParanoid" id="A0A540VGL7"/>
<dbReference type="Pfam" id="PF13649">
    <property type="entry name" value="Methyltransf_25"/>
    <property type="match status" value="1"/>
</dbReference>
<dbReference type="EMBL" id="VIGC01000011">
    <property type="protein sequence ID" value="TQE95832.1"/>
    <property type="molecule type" value="Genomic_DNA"/>
</dbReference>
<dbReference type="OrthoDB" id="9811589at2"/>
<dbReference type="InterPro" id="IPR029063">
    <property type="entry name" value="SAM-dependent_MTases_sf"/>
</dbReference>
<keyword evidence="3" id="KW-1185">Reference proteome</keyword>
<dbReference type="RefSeq" id="WP_141610055.1">
    <property type="nucleotide sequence ID" value="NZ_VIGC02000011.1"/>
</dbReference>
<evidence type="ECO:0000259" key="1">
    <source>
        <dbReference type="Pfam" id="PF13649"/>
    </source>
</evidence>
<comment type="caution">
    <text evidence="2">The sequence shown here is derived from an EMBL/GenBank/DDBJ whole genome shotgun (WGS) entry which is preliminary data.</text>
</comment>
<reference evidence="2 3" key="1">
    <citation type="submission" date="2019-06" db="EMBL/GenBank/DDBJ databases">
        <title>Genome sequence of Litorilinea aerophila BAA-2444.</title>
        <authorList>
            <person name="Maclea K.S."/>
            <person name="Maurais E.G."/>
            <person name="Iannazzi L.C."/>
        </authorList>
    </citation>
    <scope>NUCLEOTIDE SEQUENCE [LARGE SCALE GENOMIC DNA]</scope>
    <source>
        <strain evidence="2 3">ATCC BAA-2444</strain>
    </source>
</reference>
<name>A0A540VGL7_9CHLR</name>
<dbReference type="Proteomes" id="UP000317371">
    <property type="component" value="Unassembled WGS sequence"/>
</dbReference>
<dbReference type="AlphaFoldDB" id="A0A540VGL7"/>
<protein>
    <submittedName>
        <fullName evidence="2">Class I SAM-dependent methyltransferase</fullName>
    </submittedName>
</protein>
<dbReference type="GO" id="GO:0008168">
    <property type="term" value="F:methyltransferase activity"/>
    <property type="evidence" value="ECO:0007669"/>
    <property type="project" value="UniProtKB-KW"/>
</dbReference>
<dbReference type="FunCoup" id="A0A540VGL7">
    <property type="interactions" value="115"/>
</dbReference>